<protein>
    <recommendedName>
        <fullName evidence="3">Transglycosylase SLT domain-containing protein</fullName>
    </recommendedName>
</protein>
<accession>A0A1W6DYG9</accession>
<dbReference type="InterPro" id="IPR023346">
    <property type="entry name" value="Lysozyme-like_dom_sf"/>
</dbReference>
<name>A0A1W6DYG9_9CAUD</name>
<dbReference type="Proteomes" id="UP000221506">
    <property type="component" value="Segment"/>
</dbReference>
<proteinExistence type="predicted"/>
<sequence length="169" mass="19140">MKRIAAFALMVALSAGAEAADPCSEFFTMKQLWTLQQAYDHGEPQGLGYTMAAIVWKESSAGLKLSRKDGEHWAMNSYGPFHILLKTAKNRRGCKAWNCSGVKRELMNDFQYSADLALEELEYWNERLGDYRKAFAAYNAGNAWRGSAGSAYSRDIRGKIRYLQQCVRF</sequence>
<gene>
    <name evidence="1" type="ORF">phiA829_109</name>
</gene>
<dbReference type="Gene3D" id="1.10.530.10">
    <property type="match status" value="1"/>
</dbReference>
<reference evidence="1 2" key="1">
    <citation type="submission" date="2017-04" db="EMBL/GenBank/DDBJ databases">
        <title>Complete genome sequence and characterization of temperature-dependent bacteriophage phiA8-29 infecting Aeromonas.</title>
        <authorList>
            <person name="He Y."/>
            <person name="Yang H."/>
        </authorList>
    </citation>
    <scope>NUCLEOTIDE SEQUENCE [LARGE SCALE GENOMIC DNA]</scope>
</reference>
<evidence type="ECO:0000313" key="1">
    <source>
        <dbReference type="EMBL" id="ARK07929.1"/>
    </source>
</evidence>
<organism evidence="1 2">
    <name type="scientific">Aeromonas phage phiA8-29</name>
    <dbReference type="NCBI Taxonomy" id="1978922"/>
    <lineage>
        <taxon>Viruses</taxon>
        <taxon>Duplodnaviria</taxon>
        <taxon>Heunggongvirae</taxon>
        <taxon>Uroviricota</taxon>
        <taxon>Caudoviricetes</taxon>
        <taxon>Pantevenvirales</taxon>
        <taxon>Ackermannviridae</taxon>
        <taxon>Tedavirus</taxon>
        <taxon>Tedavirus A829</taxon>
    </lineage>
</organism>
<evidence type="ECO:0000313" key="2">
    <source>
        <dbReference type="Proteomes" id="UP000221506"/>
    </source>
</evidence>
<dbReference type="SUPFAM" id="SSF53955">
    <property type="entry name" value="Lysozyme-like"/>
    <property type="match status" value="1"/>
</dbReference>
<dbReference type="EMBL" id="KY914485">
    <property type="protein sequence ID" value="ARK07929.1"/>
    <property type="molecule type" value="Genomic_DNA"/>
</dbReference>
<evidence type="ECO:0008006" key="3">
    <source>
        <dbReference type="Google" id="ProtNLM"/>
    </source>
</evidence>
<keyword evidence="2" id="KW-1185">Reference proteome</keyword>